<dbReference type="InterPro" id="IPR036514">
    <property type="entry name" value="SGNH_hydro_sf"/>
</dbReference>
<dbReference type="Pfam" id="PF13472">
    <property type="entry name" value="Lipase_GDSL_2"/>
    <property type="match status" value="1"/>
</dbReference>
<evidence type="ECO:0000313" key="2">
    <source>
        <dbReference type="EMBL" id="MPL91746.1"/>
    </source>
</evidence>
<evidence type="ECO:0000259" key="1">
    <source>
        <dbReference type="Pfam" id="PF13472"/>
    </source>
</evidence>
<dbReference type="SUPFAM" id="SSF52266">
    <property type="entry name" value="SGNH hydrolase"/>
    <property type="match status" value="1"/>
</dbReference>
<gene>
    <name evidence="2" type="ORF">SDC9_37823</name>
</gene>
<dbReference type="Gene3D" id="3.40.50.1110">
    <property type="entry name" value="SGNH hydrolase"/>
    <property type="match status" value="1"/>
</dbReference>
<sequence>MRKIFNTIFCILIINYLSGQNSESLSITLDSEQYKQFEKHFAEKEKAKMRSTDWARFYRYEAMNDSMQKPAKVVFLGNSITDGWYKQHPEFFIENGFTGRGIGGQTTSHMLTRFQADVIDLKPKMVVIMAGTNDIARNNGIISHKHIMQNIKSMCELAQFHKIKPVLCTILPAYEFRWNKELTPAADIKLLNEMIKVYADANKIPFVDYYSALVDERGGLPAEIAADGVHPNMKGYAIMEPIVLKTIRKYVKK</sequence>
<dbReference type="AlphaFoldDB" id="A0A644VK99"/>
<feature type="domain" description="SGNH hydrolase-type esterase" evidence="1">
    <location>
        <begin position="75"/>
        <end position="238"/>
    </location>
</feature>
<dbReference type="InterPro" id="IPR013830">
    <property type="entry name" value="SGNH_hydro"/>
</dbReference>
<dbReference type="InterPro" id="IPR051532">
    <property type="entry name" value="Ester_Hydrolysis_Enzymes"/>
</dbReference>
<dbReference type="PANTHER" id="PTHR30383">
    <property type="entry name" value="THIOESTERASE 1/PROTEASE 1/LYSOPHOSPHOLIPASE L1"/>
    <property type="match status" value="1"/>
</dbReference>
<organism evidence="2">
    <name type="scientific">bioreactor metagenome</name>
    <dbReference type="NCBI Taxonomy" id="1076179"/>
    <lineage>
        <taxon>unclassified sequences</taxon>
        <taxon>metagenomes</taxon>
        <taxon>ecological metagenomes</taxon>
    </lineage>
</organism>
<comment type="caution">
    <text evidence="2">The sequence shown here is derived from an EMBL/GenBank/DDBJ whole genome shotgun (WGS) entry which is preliminary data.</text>
</comment>
<dbReference type="GO" id="GO:0004622">
    <property type="term" value="F:phosphatidylcholine lysophospholipase activity"/>
    <property type="evidence" value="ECO:0007669"/>
    <property type="project" value="TreeGrafter"/>
</dbReference>
<proteinExistence type="predicted"/>
<name>A0A644VK99_9ZZZZ</name>
<dbReference type="EMBL" id="VSSQ01000337">
    <property type="protein sequence ID" value="MPL91746.1"/>
    <property type="molecule type" value="Genomic_DNA"/>
</dbReference>
<reference evidence="2" key="1">
    <citation type="submission" date="2019-08" db="EMBL/GenBank/DDBJ databases">
        <authorList>
            <person name="Kucharzyk K."/>
            <person name="Murdoch R.W."/>
            <person name="Higgins S."/>
            <person name="Loffler F."/>
        </authorList>
    </citation>
    <scope>NUCLEOTIDE SEQUENCE</scope>
</reference>
<protein>
    <recommendedName>
        <fullName evidence="1">SGNH hydrolase-type esterase domain-containing protein</fullName>
    </recommendedName>
</protein>
<accession>A0A644VK99</accession>
<dbReference type="PANTHER" id="PTHR30383:SF5">
    <property type="entry name" value="SGNH HYDROLASE-TYPE ESTERASE DOMAIN-CONTAINING PROTEIN"/>
    <property type="match status" value="1"/>
</dbReference>